<evidence type="ECO:0000313" key="3">
    <source>
        <dbReference type="Proteomes" id="UP000678499"/>
    </source>
</evidence>
<dbReference type="SUPFAM" id="SSF48452">
    <property type="entry name" value="TPR-like"/>
    <property type="match status" value="1"/>
</dbReference>
<name>A0A7R9BMS2_9CRUS</name>
<proteinExistence type="predicted"/>
<dbReference type="InterPro" id="IPR019734">
    <property type="entry name" value="TPR_rpt"/>
</dbReference>
<protein>
    <recommendedName>
        <fullName evidence="4">Tetratricopeptide repeat protein 17</fullName>
    </recommendedName>
</protein>
<dbReference type="GO" id="GO:0030041">
    <property type="term" value="P:actin filament polymerization"/>
    <property type="evidence" value="ECO:0007669"/>
    <property type="project" value="TreeGrafter"/>
</dbReference>
<dbReference type="InterPro" id="IPR052630">
    <property type="entry name" value="TTC17"/>
</dbReference>
<evidence type="ECO:0008006" key="4">
    <source>
        <dbReference type="Google" id="ProtNLM"/>
    </source>
</evidence>
<evidence type="ECO:0000313" key="2">
    <source>
        <dbReference type="EMBL" id="CAD7277351.1"/>
    </source>
</evidence>
<dbReference type="Gene3D" id="1.25.40.10">
    <property type="entry name" value="Tetratricopeptide repeat domain"/>
    <property type="match status" value="3"/>
</dbReference>
<dbReference type="OrthoDB" id="6356261at2759"/>
<sequence>MRFKLRGPLCGPVVLVLLCAILNLLWASTHWVLTDDGRVVAQVDSAFHLKRPHDFVTFMRQEQLVGAIASLEKNLLEEPVEGKKLVDGTEMNVEDEDVEARIFSTDPDCRATGSLFTEMDLYPSLVPYLWPFARSSDHSDIYIGSLFDGKLAEIKKLEPDCRQPRIMHVSTFDHLQGVQLSFRNPEALQIRTDEELSQALGPRYFPKINGSLAAARVHLNASDWDAYNWAAVYWRVVGNASESLECARKAVHYSPRSQKDVALNLMGMSLHYARLSDDALVVLEAALDHVLPLVEAQPKSEELRRRTQVSAVAVGVVAALVERYNRSAEAFDIASEYTQDKHSREASPIRDFPHAIRCYQKMERALKEQKDVLQKTLDDLKEQRVRYKTLLEYREVVLQEQATPESILESRLVYEEHRIRKNVDGKGHDCFQYHSQGQVFLSCNVRRKTFYIDGEEISAFVSDDSLTPTGIHSALDELEWLRANVDKNLKKQSDPSKRMLPILIEQPKAKNTVAEAFDAEFIKINHSEGDADVVAERRARMNLPIDTECSLYNGQPAPHWRDPVGVFALGQDKGFNLSTYFEDILLTNTEKDMPLPWMPPLCNEFKPDEKIPFSTVQSVSDLAKYTQLIEDIPELRKQLLALAGPSKSIYELGHRIEETMMIAENTRSRPVWPVYNAAGLYWRLEGKPNEAMVCFLRAFRAADEEDGPNTETHVIYRSVPVLNLAAVVHKLGNVDDAIKLLKYVHSVDPKNVAANVLLGKLLVGTGNWSGGIMHLREAVLMNPVDNEIWQSFVSTYCRYGNAVKLTAPPEETTNVGFTKASCSSFETKMSSCEELEPITVSFARIFSSCKPGENSPLCDAQQPPRITGKSFENSVDWLRMPCRLLNDESSRETILCALVDPKLPQHPCGVAISCFAAAKKPNGEWDFGAMPGQLGSLFSSSSKLQACSVAHSPKILREISAAHNLWTKRGNLQFAAVGPVPTPMLKQIIADEVQGYDDPEDASLESLDQCETVETSDFLDDAVPELLLSRPAMARLRGEKEPLPRVALNPLDCDTPAMQIDHPKSMLHGQNAFVSTWLSARDKEIDFKDHIPRPEEIVDASPEHPTCDPDFLVSMLTLDHLSGVRHRNLLKQPQELGLSEALLNIGAANGESSQESAWIENYSSNNRGVEAEVSSVGRRIAAALHKDPHSWIVTTIASLYWRVVGDAPKAVNCLRISLHHAPWRFRDMPLISLANVLHRSNLHNDSLIVANMALGVSPSSVPIHFTMANIYVQMKAYNLAFDFYKSSWALQKSLDVAQERMKAILCHQFRDENLSDEAVLIAPGR</sequence>
<keyword evidence="3" id="KW-1185">Reference proteome</keyword>
<gene>
    <name evidence="2" type="ORF">NMOB1V02_LOCUS5086</name>
</gene>
<dbReference type="EMBL" id="CAJPEX010000883">
    <property type="protein sequence ID" value="CAG0917503.1"/>
    <property type="molecule type" value="Genomic_DNA"/>
</dbReference>
<evidence type="ECO:0000256" key="1">
    <source>
        <dbReference type="SAM" id="Coils"/>
    </source>
</evidence>
<dbReference type="PANTHER" id="PTHR16091">
    <property type="entry name" value="TTC17 PROTEIN"/>
    <property type="match status" value="1"/>
</dbReference>
<dbReference type="GO" id="GO:0015629">
    <property type="term" value="C:actin cytoskeleton"/>
    <property type="evidence" value="ECO:0007669"/>
    <property type="project" value="TreeGrafter"/>
</dbReference>
<feature type="coiled-coil region" evidence="1">
    <location>
        <begin position="359"/>
        <end position="390"/>
    </location>
</feature>
<dbReference type="Pfam" id="PF14559">
    <property type="entry name" value="TPR_19"/>
    <property type="match status" value="1"/>
</dbReference>
<accession>A0A7R9BMS2</accession>
<dbReference type="Proteomes" id="UP000678499">
    <property type="component" value="Unassembled WGS sequence"/>
</dbReference>
<dbReference type="GO" id="GO:0005737">
    <property type="term" value="C:cytoplasm"/>
    <property type="evidence" value="ECO:0007669"/>
    <property type="project" value="TreeGrafter"/>
</dbReference>
<dbReference type="PANTHER" id="PTHR16091:SF1">
    <property type="entry name" value="TETRATRICOPEPTIDE REPEAT PROTEIN 17"/>
    <property type="match status" value="1"/>
</dbReference>
<keyword evidence="1" id="KW-0175">Coiled coil</keyword>
<organism evidence="2">
    <name type="scientific">Notodromas monacha</name>
    <dbReference type="NCBI Taxonomy" id="399045"/>
    <lineage>
        <taxon>Eukaryota</taxon>
        <taxon>Metazoa</taxon>
        <taxon>Ecdysozoa</taxon>
        <taxon>Arthropoda</taxon>
        <taxon>Crustacea</taxon>
        <taxon>Oligostraca</taxon>
        <taxon>Ostracoda</taxon>
        <taxon>Podocopa</taxon>
        <taxon>Podocopida</taxon>
        <taxon>Cypridocopina</taxon>
        <taxon>Cypridoidea</taxon>
        <taxon>Cyprididae</taxon>
        <taxon>Notodromas</taxon>
    </lineage>
</organism>
<reference evidence="2" key="1">
    <citation type="submission" date="2020-11" db="EMBL/GenBank/DDBJ databases">
        <authorList>
            <person name="Tran Van P."/>
        </authorList>
    </citation>
    <scope>NUCLEOTIDE SEQUENCE</scope>
</reference>
<dbReference type="SMART" id="SM00028">
    <property type="entry name" value="TPR"/>
    <property type="match status" value="5"/>
</dbReference>
<dbReference type="EMBL" id="OA882920">
    <property type="protein sequence ID" value="CAD7277351.1"/>
    <property type="molecule type" value="Genomic_DNA"/>
</dbReference>
<dbReference type="InterPro" id="IPR011990">
    <property type="entry name" value="TPR-like_helical_dom_sf"/>
</dbReference>